<dbReference type="PROSITE" id="PS50109">
    <property type="entry name" value="HIS_KIN"/>
    <property type="match status" value="1"/>
</dbReference>
<evidence type="ECO:0000256" key="4">
    <source>
        <dbReference type="ARBA" id="ARBA00022679"/>
    </source>
</evidence>
<dbReference type="CDD" id="cd00075">
    <property type="entry name" value="HATPase"/>
    <property type="match status" value="1"/>
</dbReference>
<reference evidence="10" key="1">
    <citation type="journal article" date="2016" name="Environ. Microbiol.">
        <title>The complete genome of a viable archaeum isolated from 123-million-year-old rock salt.</title>
        <authorList>
            <person name="Jaakkola S.T."/>
            <person name="Pfeiffer F."/>
            <person name="Ravantti J.J."/>
            <person name="Guo Q."/>
            <person name="Liu Y."/>
            <person name="Chen X."/>
            <person name="Ma H."/>
            <person name="Yang C."/>
            <person name="Oksanen H.M."/>
            <person name="Bamford D.H."/>
        </authorList>
    </citation>
    <scope>NUCLEOTIDE SEQUENCE</scope>
    <source>
        <strain evidence="10">JI20-1</strain>
    </source>
</reference>
<feature type="transmembrane region" description="Helical" evidence="7">
    <location>
        <begin position="39"/>
        <end position="60"/>
    </location>
</feature>
<dbReference type="EMBL" id="LN831302">
    <property type="protein sequence ID" value="CQH61531.1"/>
    <property type="molecule type" value="Genomic_DNA"/>
</dbReference>
<dbReference type="EC" id="2.7.13.3" evidence="2"/>
<comment type="catalytic activity">
    <reaction evidence="1">
        <text>ATP + protein L-histidine = ADP + protein N-phospho-L-histidine.</text>
        <dbReference type="EC" id="2.7.13.3"/>
    </reaction>
</comment>
<dbReference type="InterPro" id="IPR036890">
    <property type="entry name" value="HATPase_C_sf"/>
</dbReference>
<protein>
    <recommendedName>
        <fullName evidence="2">histidine kinase</fullName>
        <ecNumber evidence="2">2.7.13.3</ecNumber>
    </recommendedName>
</protein>
<dbReference type="InterPro" id="IPR005467">
    <property type="entry name" value="His_kinase_dom"/>
</dbReference>
<dbReference type="SUPFAM" id="SSF55874">
    <property type="entry name" value="ATPase domain of HSP90 chaperone/DNA topoisomerase II/histidine kinase"/>
    <property type="match status" value="1"/>
</dbReference>
<dbReference type="InterPro" id="IPR031621">
    <property type="entry name" value="HisKA_7TM"/>
</dbReference>
<gene>
    <name evidence="9" type="ORF">HHUB_3476</name>
</gene>
<feature type="transmembrane region" description="Helical" evidence="7">
    <location>
        <begin position="177"/>
        <end position="198"/>
    </location>
</feature>
<keyword evidence="3" id="KW-0597">Phosphoprotein</keyword>
<dbReference type="InterPro" id="IPR036097">
    <property type="entry name" value="HisK_dim/P_sf"/>
</dbReference>
<accession>A0A0U5D0Y1</accession>
<dbReference type="Pfam" id="PF02518">
    <property type="entry name" value="HATPase_c"/>
    <property type="match status" value="1"/>
</dbReference>
<keyword evidence="7" id="KW-0472">Membrane</keyword>
<evidence type="ECO:0000259" key="8">
    <source>
        <dbReference type="PROSITE" id="PS50109"/>
    </source>
</evidence>
<evidence type="ECO:0000256" key="6">
    <source>
        <dbReference type="ARBA" id="ARBA00023012"/>
    </source>
</evidence>
<dbReference type="GO" id="GO:0000155">
    <property type="term" value="F:phosphorelay sensor kinase activity"/>
    <property type="evidence" value="ECO:0007669"/>
    <property type="project" value="InterPro"/>
</dbReference>
<keyword evidence="5 9" id="KW-0418">Kinase</keyword>
<keyword evidence="6" id="KW-0902">Two-component regulatory system</keyword>
<evidence type="ECO:0000313" key="10">
    <source>
        <dbReference type="Proteomes" id="UP000066737"/>
    </source>
</evidence>
<keyword evidence="10" id="KW-1185">Reference proteome</keyword>
<dbReference type="Pfam" id="PF08448">
    <property type="entry name" value="PAS_4"/>
    <property type="match status" value="1"/>
</dbReference>
<feature type="transmembrane region" description="Helical" evidence="7">
    <location>
        <begin position="104"/>
        <end position="125"/>
    </location>
</feature>
<dbReference type="InterPro" id="IPR003661">
    <property type="entry name" value="HisK_dim/P_dom"/>
</dbReference>
<dbReference type="AlphaFoldDB" id="A0A0U5D0Y1"/>
<dbReference type="KEGG" id="hhb:Hhub_3476"/>
<dbReference type="SUPFAM" id="SSF47384">
    <property type="entry name" value="Homodimeric domain of signal transducing histidine kinase"/>
    <property type="match status" value="1"/>
</dbReference>
<dbReference type="PANTHER" id="PTHR43711:SF1">
    <property type="entry name" value="HISTIDINE KINASE 1"/>
    <property type="match status" value="1"/>
</dbReference>
<evidence type="ECO:0000256" key="3">
    <source>
        <dbReference type="ARBA" id="ARBA00022553"/>
    </source>
</evidence>
<keyword evidence="4 9" id="KW-0808">Transferase</keyword>
<dbReference type="STRING" id="1407499.HHUB_3476"/>
<dbReference type="InterPro" id="IPR035965">
    <property type="entry name" value="PAS-like_dom_sf"/>
</dbReference>
<dbReference type="OrthoDB" id="8127at2157"/>
<dbReference type="Gene3D" id="3.30.565.10">
    <property type="entry name" value="Histidine kinase-like ATPase, C-terminal domain"/>
    <property type="match status" value="1"/>
</dbReference>
<dbReference type="InterPro" id="IPR004358">
    <property type="entry name" value="Sig_transdc_His_kin-like_C"/>
</dbReference>
<dbReference type="GeneID" id="26660088"/>
<dbReference type="InterPro" id="IPR050736">
    <property type="entry name" value="Sensor_HK_Regulatory"/>
</dbReference>
<name>A0A0U5D0Y1_9EURY</name>
<dbReference type="PRINTS" id="PR00344">
    <property type="entry name" value="BCTRLSENSOR"/>
</dbReference>
<feature type="domain" description="Histidine kinase" evidence="8">
    <location>
        <begin position="345"/>
        <end position="541"/>
    </location>
</feature>
<dbReference type="RefSeq" id="WP_059057816.1">
    <property type="nucleotide sequence ID" value="NZ_CEML01000001.1"/>
</dbReference>
<organism evidence="9 10">
    <name type="scientific">Halobacterium hubeiense</name>
    <dbReference type="NCBI Taxonomy" id="1407499"/>
    <lineage>
        <taxon>Archaea</taxon>
        <taxon>Methanobacteriati</taxon>
        <taxon>Methanobacteriota</taxon>
        <taxon>Stenosarchaea group</taxon>
        <taxon>Halobacteria</taxon>
        <taxon>Halobacteriales</taxon>
        <taxon>Halobacteriaceae</taxon>
        <taxon>Halobacterium</taxon>
    </lineage>
</organism>
<dbReference type="InterPro" id="IPR003594">
    <property type="entry name" value="HATPase_dom"/>
</dbReference>
<keyword evidence="7" id="KW-0812">Transmembrane</keyword>
<evidence type="ECO:0000256" key="5">
    <source>
        <dbReference type="ARBA" id="ARBA00022777"/>
    </source>
</evidence>
<dbReference type="SUPFAM" id="SSF55785">
    <property type="entry name" value="PYP-like sensor domain (PAS domain)"/>
    <property type="match status" value="1"/>
</dbReference>
<feature type="transmembrane region" description="Helical" evidence="7">
    <location>
        <begin position="66"/>
        <end position="92"/>
    </location>
</feature>
<proteinExistence type="predicted"/>
<keyword evidence="7" id="KW-1133">Transmembrane helix</keyword>
<dbReference type="Gene3D" id="3.30.450.20">
    <property type="entry name" value="PAS domain"/>
    <property type="match status" value="1"/>
</dbReference>
<dbReference type="CDD" id="cd00082">
    <property type="entry name" value="HisKA"/>
    <property type="match status" value="1"/>
</dbReference>
<evidence type="ECO:0000256" key="2">
    <source>
        <dbReference type="ARBA" id="ARBA00012438"/>
    </source>
</evidence>
<dbReference type="PANTHER" id="PTHR43711">
    <property type="entry name" value="TWO-COMPONENT HISTIDINE KINASE"/>
    <property type="match status" value="1"/>
</dbReference>
<evidence type="ECO:0000313" key="9">
    <source>
        <dbReference type="EMBL" id="CQH61531.1"/>
    </source>
</evidence>
<feature type="transmembrane region" description="Helical" evidence="7">
    <location>
        <begin position="6"/>
        <end position="27"/>
    </location>
</feature>
<sequence length="542" mass="57440">MTGLLFAGYVAVFFVAALACLAGLSRVGRVEDPGTRRGLAALLVTSGGWAAAQAGFLVVPSTELKVAAYTGGLIFGLATVGAWLYFCSAYTGRAFHRNPTVRRVALGVFLAVVAVKVTNPVHGIYFGVEQASAPFPHLAVDHHTLHWVVMGTAYALAAVGYFMLFELLGQTGYDTRPLLALVAVTGLPVAADVVGASTSALPELSYESLGVAAFAVGVLFVFLDRFQAVQLAGDVRDAVVFLTDDGEIRDANERARGLFPALAGATGRPLADAVPAVAERLAGDRDVVELRRNGERRFYQVSATPFTFGRTRVGQMVVVTDVTSEEDARRQIQRQNERLGQFASVVSHDLRNPLNVAAGRVDLERDHRASEHLDAAARALDRMEQIIESVLMLAREGADIGERSRVSLAALAEQAWASVAAEHATFVVDGDLAFDADADRVVQLLENLSRNAVEHGGPDVTVRVGALADGSGFYVEDDGPGIPADLQDDIFEMGYTTSDGTGLGLSIVDTIASAHGWEVAATDAEHSATGARFEITSVEAAD</sequence>
<feature type="transmembrane region" description="Helical" evidence="7">
    <location>
        <begin position="145"/>
        <end position="165"/>
    </location>
</feature>
<dbReference type="InterPro" id="IPR013656">
    <property type="entry name" value="PAS_4"/>
</dbReference>
<feature type="transmembrane region" description="Helical" evidence="7">
    <location>
        <begin position="204"/>
        <end position="223"/>
    </location>
</feature>
<dbReference type="SMART" id="SM00388">
    <property type="entry name" value="HisKA"/>
    <property type="match status" value="1"/>
</dbReference>
<dbReference type="Proteomes" id="UP000066737">
    <property type="component" value="Chromosome I"/>
</dbReference>
<evidence type="ECO:0000256" key="1">
    <source>
        <dbReference type="ARBA" id="ARBA00000085"/>
    </source>
</evidence>
<evidence type="ECO:0000256" key="7">
    <source>
        <dbReference type="SAM" id="Phobius"/>
    </source>
</evidence>
<dbReference type="Pfam" id="PF16927">
    <property type="entry name" value="HisKA_7TM"/>
    <property type="match status" value="1"/>
</dbReference>
<dbReference type="SMART" id="SM00387">
    <property type="entry name" value="HATPase_c"/>
    <property type="match status" value="1"/>
</dbReference>
<dbReference type="Gene3D" id="1.10.287.130">
    <property type="match status" value="1"/>
</dbReference>
<dbReference type="Pfam" id="PF00512">
    <property type="entry name" value="HisKA"/>
    <property type="match status" value="1"/>
</dbReference>